<evidence type="ECO:0000259" key="12">
    <source>
        <dbReference type="PROSITE" id="PS50089"/>
    </source>
</evidence>
<dbReference type="GO" id="GO:0008270">
    <property type="term" value="F:zinc ion binding"/>
    <property type="evidence" value="ECO:0007669"/>
    <property type="project" value="UniProtKB-KW"/>
</dbReference>
<keyword evidence="2" id="KW-0808">Transferase</keyword>
<evidence type="ECO:0000256" key="3">
    <source>
        <dbReference type="ARBA" id="ARBA00022692"/>
    </source>
</evidence>
<sequence>MLTKQWTVDSMKLNADESKASLNQHYLLFLDLHHAIITQGERRAKLPNFMSILPSPTVSIYPAVCRICHSSEASIPYNGNVPGEPLISPCNCKGTMGLYHRSCLERWLTTSRTTCCEICKFSFQIKYEYPSFCSFVRQSECRTERRNFITDVACFLFLTPLAIGCIMLCYVGVYQQTKGFTEWKIDTLGLIMLGIMLSFTYVIWFLVTISFHLKVYFEWRKGHEKMFVVDQLSEQESFLINGRHRNSDKAQSRLPFLMSSLSSIRIIRLFFSDVIVATPENNTDNGEIDNIERASSQGHYEEIDAVVLNNEAQTVSEQDWDETVVGGIAMSTSSACFMASTPLQMGTVAKMPLFNFNTTCSTLKENDDSEPHTSYL</sequence>
<gene>
    <name evidence="14" type="ORF">TCNE_LOCUS11443</name>
</gene>
<dbReference type="InterPro" id="IPR001841">
    <property type="entry name" value="Znf_RING"/>
</dbReference>
<evidence type="ECO:0000256" key="2">
    <source>
        <dbReference type="ARBA" id="ARBA00022679"/>
    </source>
</evidence>
<keyword evidence="4" id="KW-0479">Metal-binding</keyword>
<evidence type="ECO:0000256" key="6">
    <source>
        <dbReference type="ARBA" id="ARBA00022786"/>
    </source>
</evidence>
<dbReference type="GO" id="GO:0004842">
    <property type="term" value="F:ubiquitin-protein transferase activity"/>
    <property type="evidence" value="ECO:0007669"/>
    <property type="project" value="TreeGrafter"/>
</dbReference>
<evidence type="ECO:0000256" key="1">
    <source>
        <dbReference type="ARBA" id="ARBA00004141"/>
    </source>
</evidence>
<evidence type="ECO:0000313" key="15">
    <source>
        <dbReference type="Proteomes" id="UP000050794"/>
    </source>
</evidence>
<dbReference type="SMART" id="SM00744">
    <property type="entry name" value="RINGv"/>
    <property type="match status" value="1"/>
</dbReference>
<dbReference type="InterPro" id="IPR011016">
    <property type="entry name" value="Znf_RING-CH"/>
</dbReference>
<keyword evidence="9 11" id="KW-0472">Membrane</keyword>
<dbReference type="InterPro" id="IPR013083">
    <property type="entry name" value="Znf_RING/FYVE/PHD"/>
</dbReference>
<evidence type="ECO:0000259" key="13">
    <source>
        <dbReference type="PROSITE" id="PS51292"/>
    </source>
</evidence>
<dbReference type="PANTHER" id="PTHR46065">
    <property type="entry name" value="E3 UBIQUITIN-PROTEIN LIGASE MARCH 2/3 FAMILY MEMBER"/>
    <property type="match status" value="1"/>
</dbReference>
<evidence type="ECO:0000313" key="16">
    <source>
        <dbReference type="WBParaSite" id="TCNE_0001144301-mRNA-1"/>
    </source>
</evidence>
<keyword evidence="3 11" id="KW-0812">Transmembrane</keyword>
<keyword evidence="6" id="KW-0833">Ubl conjugation pathway</keyword>
<accession>A0A183USH3</accession>
<dbReference type="PROSITE" id="PS51292">
    <property type="entry name" value="ZF_RING_CH"/>
    <property type="match status" value="1"/>
</dbReference>
<keyword evidence="5 10" id="KW-0863">Zinc-finger</keyword>
<evidence type="ECO:0000256" key="9">
    <source>
        <dbReference type="ARBA" id="ARBA00023136"/>
    </source>
</evidence>
<name>A0A183USH3_TOXCA</name>
<comment type="subcellular location">
    <subcellularLocation>
        <location evidence="1">Membrane</location>
        <topology evidence="1">Multi-pass membrane protein</topology>
    </subcellularLocation>
</comment>
<dbReference type="WBParaSite" id="TCNE_0001144301-mRNA-1">
    <property type="protein sequence ID" value="TCNE_0001144301-mRNA-1"/>
    <property type="gene ID" value="TCNE_0001144301"/>
</dbReference>
<evidence type="ECO:0000256" key="10">
    <source>
        <dbReference type="PROSITE-ProRule" id="PRU00175"/>
    </source>
</evidence>
<reference evidence="16" key="1">
    <citation type="submission" date="2016-06" db="UniProtKB">
        <authorList>
            <consortium name="WormBaseParasite"/>
        </authorList>
    </citation>
    <scope>IDENTIFICATION</scope>
</reference>
<evidence type="ECO:0000256" key="8">
    <source>
        <dbReference type="ARBA" id="ARBA00022989"/>
    </source>
</evidence>
<dbReference type="Proteomes" id="UP000050794">
    <property type="component" value="Unassembled WGS sequence"/>
</dbReference>
<dbReference type="AlphaFoldDB" id="A0A183USH3"/>
<organism evidence="15 16">
    <name type="scientific">Toxocara canis</name>
    <name type="common">Canine roundworm</name>
    <dbReference type="NCBI Taxonomy" id="6265"/>
    <lineage>
        <taxon>Eukaryota</taxon>
        <taxon>Metazoa</taxon>
        <taxon>Ecdysozoa</taxon>
        <taxon>Nematoda</taxon>
        <taxon>Chromadorea</taxon>
        <taxon>Rhabditida</taxon>
        <taxon>Spirurina</taxon>
        <taxon>Ascaridomorpha</taxon>
        <taxon>Ascaridoidea</taxon>
        <taxon>Toxocaridae</taxon>
        <taxon>Toxocara</taxon>
    </lineage>
</organism>
<feature type="domain" description="RING-type" evidence="12">
    <location>
        <begin position="65"/>
        <end position="120"/>
    </location>
</feature>
<reference evidence="14 15" key="2">
    <citation type="submission" date="2018-11" db="EMBL/GenBank/DDBJ databases">
        <authorList>
            <consortium name="Pathogen Informatics"/>
        </authorList>
    </citation>
    <scope>NUCLEOTIDE SEQUENCE [LARGE SCALE GENOMIC DNA]</scope>
</reference>
<dbReference type="PANTHER" id="PTHR46065:SF3">
    <property type="entry name" value="FI20425P1"/>
    <property type="match status" value="1"/>
</dbReference>
<protein>
    <submittedName>
        <fullName evidence="16">RING-CH-type domain-containing protein</fullName>
    </submittedName>
</protein>
<evidence type="ECO:0000256" key="4">
    <source>
        <dbReference type="ARBA" id="ARBA00022723"/>
    </source>
</evidence>
<evidence type="ECO:0000256" key="7">
    <source>
        <dbReference type="ARBA" id="ARBA00022833"/>
    </source>
</evidence>
<feature type="transmembrane region" description="Helical" evidence="11">
    <location>
        <begin position="193"/>
        <end position="217"/>
    </location>
</feature>
<dbReference type="PROSITE" id="PS50089">
    <property type="entry name" value="ZF_RING_2"/>
    <property type="match status" value="1"/>
</dbReference>
<feature type="domain" description="RING-CH-type" evidence="13">
    <location>
        <begin position="57"/>
        <end position="126"/>
    </location>
</feature>
<dbReference type="Gene3D" id="3.30.40.10">
    <property type="entry name" value="Zinc/RING finger domain, C3HC4 (zinc finger)"/>
    <property type="match status" value="1"/>
</dbReference>
<proteinExistence type="predicted"/>
<evidence type="ECO:0000313" key="14">
    <source>
        <dbReference type="EMBL" id="VDM42764.1"/>
    </source>
</evidence>
<keyword evidence="8 11" id="KW-1133">Transmembrane helix</keyword>
<dbReference type="Pfam" id="PF12906">
    <property type="entry name" value="RINGv"/>
    <property type="match status" value="1"/>
</dbReference>
<feature type="transmembrane region" description="Helical" evidence="11">
    <location>
        <begin position="152"/>
        <end position="173"/>
    </location>
</feature>
<evidence type="ECO:0000256" key="5">
    <source>
        <dbReference type="ARBA" id="ARBA00022771"/>
    </source>
</evidence>
<keyword evidence="15" id="KW-1185">Reference proteome</keyword>
<keyword evidence="7" id="KW-0862">Zinc</keyword>
<dbReference type="GO" id="GO:0016020">
    <property type="term" value="C:membrane"/>
    <property type="evidence" value="ECO:0007669"/>
    <property type="project" value="UniProtKB-SubCell"/>
</dbReference>
<dbReference type="SUPFAM" id="SSF57850">
    <property type="entry name" value="RING/U-box"/>
    <property type="match status" value="1"/>
</dbReference>
<dbReference type="GO" id="GO:0016567">
    <property type="term" value="P:protein ubiquitination"/>
    <property type="evidence" value="ECO:0007669"/>
    <property type="project" value="TreeGrafter"/>
</dbReference>
<dbReference type="EMBL" id="UYWY01020859">
    <property type="protein sequence ID" value="VDM42764.1"/>
    <property type="molecule type" value="Genomic_DNA"/>
</dbReference>
<evidence type="ECO:0000256" key="11">
    <source>
        <dbReference type="SAM" id="Phobius"/>
    </source>
</evidence>